<evidence type="ECO:0000313" key="4">
    <source>
        <dbReference type="Proteomes" id="UP000198424"/>
    </source>
</evidence>
<dbReference type="RefSeq" id="WP_035620742.1">
    <property type="nucleotide sequence ID" value="NZ_JBEWQG010000003.1"/>
</dbReference>
<comment type="caution">
    <text evidence="1">The sequence shown here is derived from an EMBL/GenBank/DDBJ whole genome shotgun (WGS) entry which is preliminary data.</text>
</comment>
<protein>
    <submittedName>
        <fullName evidence="1">Uncharacterized protein</fullName>
    </submittedName>
</protein>
<keyword evidence="4" id="KW-1185">Reference proteome</keyword>
<evidence type="ECO:0000313" key="3">
    <source>
        <dbReference type="Proteomes" id="UP000028712"/>
    </source>
</evidence>
<dbReference type="AlphaFoldDB" id="A0A086AKX9"/>
<reference evidence="1 3" key="1">
    <citation type="submission" date="2014-07" db="EMBL/GenBank/DDBJ databases">
        <title>Genome of Flavobacterium hydatis DSM 2063.</title>
        <authorList>
            <person name="Pipes S.E."/>
            <person name="Stropko S.J."/>
            <person name="Newman J.D."/>
        </authorList>
    </citation>
    <scope>NUCLEOTIDE SEQUENCE [LARGE SCALE GENOMIC DNA]</scope>
    <source>
        <strain evidence="1 3">DSM 2063</strain>
    </source>
</reference>
<dbReference type="OrthoDB" id="1376336at2"/>
<organism evidence="1 3">
    <name type="scientific">Flavobacterium hydatis</name>
    <name type="common">Cytophaga aquatilis</name>
    <dbReference type="NCBI Taxonomy" id="991"/>
    <lineage>
        <taxon>Bacteria</taxon>
        <taxon>Pseudomonadati</taxon>
        <taxon>Bacteroidota</taxon>
        <taxon>Flavobacteriia</taxon>
        <taxon>Flavobacteriales</taxon>
        <taxon>Flavobacteriaceae</taxon>
        <taxon>Flavobacterium</taxon>
    </lineage>
</organism>
<name>A0A086AKX9_FLAHY</name>
<proteinExistence type="predicted"/>
<accession>A0A086AKX9</accession>
<dbReference type="EMBL" id="MUGY01000008">
    <property type="protein sequence ID" value="OXA95176.1"/>
    <property type="molecule type" value="Genomic_DNA"/>
</dbReference>
<evidence type="ECO:0000313" key="2">
    <source>
        <dbReference type="EMBL" id="OXA95176.1"/>
    </source>
</evidence>
<reference evidence="2 4" key="2">
    <citation type="submission" date="2016-11" db="EMBL/GenBank/DDBJ databases">
        <title>Whole genomes of Flavobacteriaceae.</title>
        <authorList>
            <person name="Stine C."/>
            <person name="Li C."/>
            <person name="Tadesse D."/>
        </authorList>
    </citation>
    <scope>NUCLEOTIDE SEQUENCE [LARGE SCALE GENOMIC DNA]</scope>
    <source>
        <strain evidence="2 4">ATCC 29551</strain>
    </source>
</reference>
<dbReference type="STRING" id="991.IW20_08350"/>
<dbReference type="Proteomes" id="UP000198424">
    <property type="component" value="Unassembled WGS sequence"/>
</dbReference>
<dbReference type="EMBL" id="JPRM01000010">
    <property type="protein sequence ID" value="KFF17343.1"/>
    <property type="molecule type" value="Genomic_DNA"/>
</dbReference>
<dbReference type="eggNOG" id="ENOG5033D7M">
    <property type="taxonomic scope" value="Bacteria"/>
</dbReference>
<evidence type="ECO:0000313" key="1">
    <source>
        <dbReference type="EMBL" id="KFF17343.1"/>
    </source>
</evidence>
<dbReference type="Proteomes" id="UP000028712">
    <property type="component" value="Unassembled WGS sequence"/>
</dbReference>
<gene>
    <name evidence="2" type="ORF">B0A62_09765</name>
    <name evidence="1" type="ORF">IW20_08350</name>
</gene>
<sequence>MKSIIFLKEKLSDIFNTHSYLEIQYEYRSQIKTHIIEVKPAHCFESDKKYIDQQISLENSFEELFHNEEILFITENELIQIDQPILKLGVSEINVNQEILTLKELDVLIENIPFQDYNFIDCTLYKNPIPEIEQNCVYDFREMDNGSDFLTSLKKFIRQPILKKKKKDSETKSESFFFINIVA</sequence>